<dbReference type="GO" id="GO:0015288">
    <property type="term" value="F:porin activity"/>
    <property type="evidence" value="ECO:0007669"/>
    <property type="project" value="TreeGrafter"/>
</dbReference>
<dbReference type="Proteomes" id="UP000249645">
    <property type="component" value="Unassembled WGS sequence"/>
</dbReference>
<evidence type="ECO:0000256" key="4">
    <source>
        <dbReference type="ARBA" id="ARBA00022452"/>
    </source>
</evidence>
<reference evidence="9 10" key="1">
    <citation type="submission" date="2017-11" db="EMBL/GenBank/DDBJ databases">
        <title>Infants hospitalized years apart are colonized by the same room-sourced microbial strains.</title>
        <authorList>
            <person name="Brooks B."/>
            <person name="Olm M.R."/>
            <person name="Firek B.A."/>
            <person name="Baker R."/>
            <person name="Thomas B.C."/>
            <person name="Morowitz M.J."/>
            <person name="Banfield J.F."/>
        </authorList>
    </citation>
    <scope>NUCLEOTIDE SEQUENCE [LARGE SCALE GENOMIC DNA]</scope>
    <source>
        <strain evidence="9">S2_009_000_R2_76</strain>
    </source>
</reference>
<evidence type="ECO:0000313" key="9">
    <source>
        <dbReference type="EMBL" id="PZP45761.1"/>
    </source>
</evidence>
<keyword evidence="7" id="KW-0998">Cell outer membrane</keyword>
<organism evidence="9 10">
    <name type="scientific">Pseudopedobacter saltans</name>
    <dbReference type="NCBI Taxonomy" id="151895"/>
    <lineage>
        <taxon>Bacteria</taxon>
        <taxon>Pseudomonadati</taxon>
        <taxon>Bacteroidota</taxon>
        <taxon>Sphingobacteriia</taxon>
        <taxon>Sphingobacteriales</taxon>
        <taxon>Sphingobacteriaceae</taxon>
        <taxon>Pseudopedobacter</taxon>
    </lineage>
</organism>
<evidence type="ECO:0000256" key="5">
    <source>
        <dbReference type="ARBA" id="ARBA00022692"/>
    </source>
</evidence>
<dbReference type="PANTHER" id="PTHR30026:SF20">
    <property type="entry name" value="OUTER MEMBRANE PROTEIN TOLC"/>
    <property type="match status" value="1"/>
</dbReference>
<feature type="signal peptide" evidence="8">
    <location>
        <begin position="1"/>
        <end position="22"/>
    </location>
</feature>
<keyword evidence="5" id="KW-0812">Transmembrane</keyword>
<dbReference type="GO" id="GO:1990281">
    <property type="term" value="C:efflux pump complex"/>
    <property type="evidence" value="ECO:0007669"/>
    <property type="project" value="TreeGrafter"/>
</dbReference>
<dbReference type="AlphaFoldDB" id="A0A2W5ENW1"/>
<keyword evidence="8" id="KW-0732">Signal</keyword>
<dbReference type="GO" id="GO:0015562">
    <property type="term" value="F:efflux transmembrane transporter activity"/>
    <property type="evidence" value="ECO:0007669"/>
    <property type="project" value="InterPro"/>
</dbReference>
<comment type="caution">
    <text evidence="9">The sequence shown here is derived from an EMBL/GenBank/DDBJ whole genome shotgun (WGS) entry which is preliminary data.</text>
</comment>
<keyword evidence="4" id="KW-1134">Transmembrane beta strand</keyword>
<comment type="subcellular location">
    <subcellularLocation>
        <location evidence="1">Cell outer membrane</location>
    </subcellularLocation>
</comment>
<evidence type="ECO:0000256" key="8">
    <source>
        <dbReference type="SAM" id="SignalP"/>
    </source>
</evidence>
<sequence length="431" mass="48263">MKNIFKIAFLLLMFGLSNKVNAQEHTITLDSSKKAALNYSYIIKNSHLNYQSSELDKLSTEANRLPTVDGTGFIMYGFKDFVKAVPPLLNKGINNFYFAGASATEPIYMGGKIKTGIELSQLQMEVNKIKEKQAADSVVLLTEQKYWRLVQLQEQYKVLLANEVWVDGVMKQMKDMLASGLIARNDLLKVKVRKSELELSKSKLKNGHKLAIFDFSLYTGIPYDSLLVAIDTLGTLQKPDQLFVSPEEALTSNNDMHLLEQNSKAKKLQTKLTKADYMPTVAAGVNVRQFGVIGNGQFNNFMPIAFGTVSVPISGLWWGSGKHKMKQQKINEEIAQNNLIDGQRQIKTGILQNWYDMVDAYQQISYANDNLEEATENLKVSRDNFSSGLMGITDLLDAQASYQQASSSIIDSYAGYRSKIASYKHIVGKNE</sequence>
<evidence type="ECO:0000256" key="6">
    <source>
        <dbReference type="ARBA" id="ARBA00023136"/>
    </source>
</evidence>
<protein>
    <submittedName>
        <fullName evidence="9">TolC family protein</fullName>
    </submittedName>
</protein>
<evidence type="ECO:0000256" key="2">
    <source>
        <dbReference type="ARBA" id="ARBA00007613"/>
    </source>
</evidence>
<evidence type="ECO:0000313" key="10">
    <source>
        <dbReference type="Proteomes" id="UP000249645"/>
    </source>
</evidence>
<dbReference type="PANTHER" id="PTHR30026">
    <property type="entry name" value="OUTER MEMBRANE PROTEIN TOLC"/>
    <property type="match status" value="1"/>
</dbReference>
<dbReference type="GO" id="GO:0009279">
    <property type="term" value="C:cell outer membrane"/>
    <property type="evidence" value="ECO:0007669"/>
    <property type="project" value="UniProtKB-SubCell"/>
</dbReference>
<dbReference type="EMBL" id="QFOI01000250">
    <property type="protein sequence ID" value="PZP45761.1"/>
    <property type="molecule type" value="Genomic_DNA"/>
</dbReference>
<gene>
    <name evidence="9" type="ORF">DI598_12880</name>
</gene>
<proteinExistence type="inferred from homology"/>
<evidence type="ECO:0000256" key="3">
    <source>
        <dbReference type="ARBA" id="ARBA00022448"/>
    </source>
</evidence>
<keyword evidence="3" id="KW-0813">Transport</keyword>
<evidence type="ECO:0000256" key="1">
    <source>
        <dbReference type="ARBA" id="ARBA00004442"/>
    </source>
</evidence>
<keyword evidence="6" id="KW-0472">Membrane</keyword>
<dbReference type="Gene3D" id="1.20.1600.10">
    <property type="entry name" value="Outer membrane efflux proteins (OEP)"/>
    <property type="match status" value="1"/>
</dbReference>
<dbReference type="InterPro" id="IPR003423">
    <property type="entry name" value="OMP_efflux"/>
</dbReference>
<dbReference type="InterPro" id="IPR051906">
    <property type="entry name" value="TolC-like"/>
</dbReference>
<feature type="chain" id="PRO_5015986688" evidence="8">
    <location>
        <begin position="23"/>
        <end position="431"/>
    </location>
</feature>
<evidence type="ECO:0000256" key="7">
    <source>
        <dbReference type="ARBA" id="ARBA00023237"/>
    </source>
</evidence>
<dbReference type="SUPFAM" id="SSF56954">
    <property type="entry name" value="Outer membrane efflux proteins (OEP)"/>
    <property type="match status" value="1"/>
</dbReference>
<dbReference type="Pfam" id="PF02321">
    <property type="entry name" value="OEP"/>
    <property type="match status" value="1"/>
</dbReference>
<accession>A0A2W5ENW1</accession>
<comment type="similarity">
    <text evidence="2">Belongs to the outer membrane factor (OMF) (TC 1.B.17) family.</text>
</comment>
<name>A0A2W5ENW1_9SPHI</name>